<name>A0A0D0DNS6_9AGAM</name>
<evidence type="ECO:0000313" key="2">
    <source>
        <dbReference type="EMBL" id="KIL00643.1"/>
    </source>
</evidence>
<dbReference type="Proteomes" id="UP000054538">
    <property type="component" value="Unassembled WGS sequence"/>
</dbReference>
<reference evidence="2 3" key="1">
    <citation type="submission" date="2014-04" db="EMBL/GenBank/DDBJ databases">
        <authorList>
            <consortium name="DOE Joint Genome Institute"/>
            <person name="Kuo A."/>
            <person name="Kohler A."/>
            <person name="Jargeat P."/>
            <person name="Nagy L.G."/>
            <person name="Floudas D."/>
            <person name="Copeland A."/>
            <person name="Barry K.W."/>
            <person name="Cichocki N."/>
            <person name="Veneault-Fourrey C."/>
            <person name="LaButti K."/>
            <person name="Lindquist E.A."/>
            <person name="Lipzen A."/>
            <person name="Lundell T."/>
            <person name="Morin E."/>
            <person name="Murat C."/>
            <person name="Sun H."/>
            <person name="Tunlid A."/>
            <person name="Henrissat B."/>
            <person name="Grigoriev I.V."/>
            <person name="Hibbett D.S."/>
            <person name="Martin F."/>
            <person name="Nordberg H.P."/>
            <person name="Cantor M.N."/>
            <person name="Hua S.X."/>
        </authorList>
    </citation>
    <scope>NUCLEOTIDE SEQUENCE [LARGE SCALE GENOMIC DNA]</scope>
    <source>
        <strain evidence="2 3">Ve08.2h10</strain>
    </source>
</reference>
<gene>
    <name evidence="2" type="ORF">PAXRUDRAFT_821435</name>
</gene>
<proteinExistence type="predicted"/>
<feature type="compositionally biased region" description="Basic and acidic residues" evidence="1">
    <location>
        <begin position="60"/>
        <end position="89"/>
    </location>
</feature>
<dbReference type="AlphaFoldDB" id="A0A0D0DNS6"/>
<reference evidence="3" key="2">
    <citation type="submission" date="2015-01" db="EMBL/GenBank/DDBJ databases">
        <title>Evolutionary Origins and Diversification of the Mycorrhizal Mutualists.</title>
        <authorList>
            <consortium name="DOE Joint Genome Institute"/>
            <consortium name="Mycorrhizal Genomics Consortium"/>
            <person name="Kohler A."/>
            <person name="Kuo A."/>
            <person name="Nagy L.G."/>
            <person name="Floudas D."/>
            <person name="Copeland A."/>
            <person name="Barry K.W."/>
            <person name="Cichocki N."/>
            <person name="Veneault-Fourrey C."/>
            <person name="LaButti K."/>
            <person name="Lindquist E.A."/>
            <person name="Lipzen A."/>
            <person name="Lundell T."/>
            <person name="Morin E."/>
            <person name="Murat C."/>
            <person name="Riley R."/>
            <person name="Ohm R."/>
            <person name="Sun H."/>
            <person name="Tunlid A."/>
            <person name="Henrissat B."/>
            <person name="Grigoriev I.V."/>
            <person name="Hibbett D.S."/>
            <person name="Martin F."/>
        </authorList>
    </citation>
    <scope>NUCLEOTIDE SEQUENCE [LARGE SCALE GENOMIC DNA]</scope>
    <source>
        <strain evidence="3">Ve08.2h10</strain>
    </source>
</reference>
<feature type="compositionally biased region" description="Low complexity" evidence="1">
    <location>
        <begin position="232"/>
        <end position="244"/>
    </location>
</feature>
<evidence type="ECO:0000313" key="3">
    <source>
        <dbReference type="Proteomes" id="UP000054538"/>
    </source>
</evidence>
<dbReference type="OrthoDB" id="2402960at2759"/>
<feature type="region of interest" description="Disordered" evidence="1">
    <location>
        <begin position="130"/>
        <end position="244"/>
    </location>
</feature>
<dbReference type="EMBL" id="KN824829">
    <property type="protein sequence ID" value="KIL00643.1"/>
    <property type="molecule type" value="Genomic_DNA"/>
</dbReference>
<accession>A0A0D0DNS6</accession>
<sequence>MADSGPSNSLGLDFDALHIKDTDTSTANDAITALTTDVPAPAQEAQGASTTERPPPASTKDPKPDKKKPYVNLERVKTGGPQREKLTEEELAERMQRIKEQNEKIKQRRVDVKADEDAFKKMQEVERIKQVHTRRVQEGVDRTREQNAQRKLDKVQNREWDSGKPAGEWKQTKKTDGKEEGESSPTQTAEQRGAKPRGGGRGGTRGRGRGRGNAPRGGFAPPQATSSKPVESAAATPAAEGASS</sequence>
<feature type="compositionally biased region" description="Basic and acidic residues" evidence="1">
    <location>
        <begin position="130"/>
        <end position="162"/>
    </location>
</feature>
<feature type="compositionally biased region" description="Low complexity" evidence="1">
    <location>
        <begin position="212"/>
        <end position="222"/>
    </location>
</feature>
<feature type="compositionally biased region" description="Basic and acidic residues" evidence="1">
    <location>
        <begin position="170"/>
        <end position="181"/>
    </location>
</feature>
<dbReference type="STRING" id="930991.A0A0D0DNS6"/>
<organism evidence="2 3">
    <name type="scientific">Paxillus rubicundulus Ve08.2h10</name>
    <dbReference type="NCBI Taxonomy" id="930991"/>
    <lineage>
        <taxon>Eukaryota</taxon>
        <taxon>Fungi</taxon>
        <taxon>Dikarya</taxon>
        <taxon>Basidiomycota</taxon>
        <taxon>Agaricomycotina</taxon>
        <taxon>Agaricomycetes</taxon>
        <taxon>Agaricomycetidae</taxon>
        <taxon>Boletales</taxon>
        <taxon>Paxilineae</taxon>
        <taxon>Paxillaceae</taxon>
        <taxon>Paxillus</taxon>
    </lineage>
</organism>
<keyword evidence="3" id="KW-1185">Reference proteome</keyword>
<feature type="region of interest" description="Disordered" evidence="1">
    <location>
        <begin position="30"/>
        <end position="89"/>
    </location>
</feature>
<evidence type="ECO:0000256" key="1">
    <source>
        <dbReference type="SAM" id="MobiDB-lite"/>
    </source>
</evidence>
<dbReference type="InParanoid" id="A0A0D0DNS6"/>
<dbReference type="HOGENOM" id="CLU_091419_0_0_1"/>
<protein>
    <submittedName>
        <fullName evidence="2">Uncharacterized protein</fullName>
    </submittedName>
</protein>